<feature type="transmembrane region" description="Helical" evidence="1">
    <location>
        <begin position="34"/>
        <end position="52"/>
    </location>
</feature>
<comment type="caution">
    <text evidence="2">The sequence shown here is derived from an EMBL/GenBank/DDBJ whole genome shotgun (WGS) entry which is preliminary data.</text>
</comment>
<keyword evidence="1" id="KW-0812">Transmembrane</keyword>
<gene>
    <name evidence="2" type="ORF">WAX78_06885</name>
</gene>
<protein>
    <submittedName>
        <fullName evidence="2">DUF3894 domain-containing protein</fullName>
    </submittedName>
</protein>
<dbReference type="EMBL" id="JBAWSV010000002">
    <property type="protein sequence ID" value="MEI4829175.1"/>
    <property type="molecule type" value="Genomic_DNA"/>
</dbReference>
<accession>A0ABU8FT60</accession>
<keyword evidence="1" id="KW-1133">Transmembrane helix</keyword>
<evidence type="ECO:0000313" key="2">
    <source>
        <dbReference type="EMBL" id="MEI4829175.1"/>
    </source>
</evidence>
<proteinExistence type="predicted"/>
<dbReference type="RefSeq" id="WP_336481568.1">
    <property type="nucleotide sequence ID" value="NZ_JBAWSV010000002.1"/>
</dbReference>
<reference evidence="2 3" key="1">
    <citation type="submission" date="2024-01" db="EMBL/GenBank/DDBJ databases">
        <title>Seven novel Bacillus-like species.</title>
        <authorList>
            <person name="Liu G."/>
        </authorList>
    </citation>
    <scope>NUCLEOTIDE SEQUENCE [LARGE SCALE GENOMIC DNA]</scope>
    <source>
        <strain evidence="2 3">FJAT-53711</strain>
    </source>
</reference>
<dbReference type="Proteomes" id="UP001367922">
    <property type="component" value="Unassembled WGS sequence"/>
</dbReference>
<dbReference type="InterPro" id="IPR024993">
    <property type="entry name" value="DUF3894"/>
</dbReference>
<feature type="transmembrane region" description="Helical" evidence="1">
    <location>
        <begin position="6"/>
        <end position="27"/>
    </location>
</feature>
<organism evidence="2 3">
    <name type="scientific">Bacillus yunxiaonensis</name>
    <dbReference type="NCBI Taxonomy" id="3127665"/>
    <lineage>
        <taxon>Bacteria</taxon>
        <taxon>Bacillati</taxon>
        <taxon>Bacillota</taxon>
        <taxon>Bacilli</taxon>
        <taxon>Bacillales</taxon>
        <taxon>Bacillaceae</taxon>
        <taxon>Bacillus</taxon>
    </lineage>
</organism>
<name>A0ABU8FT60_9BACI</name>
<evidence type="ECO:0000256" key="1">
    <source>
        <dbReference type="SAM" id="Phobius"/>
    </source>
</evidence>
<keyword evidence="3" id="KW-1185">Reference proteome</keyword>
<dbReference type="Pfam" id="PF13033">
    <property type="entry name" value="DUF3894"/>
    <property type="match status" value="1"/>
</dbReference>
<feature type="transmembrane region" description="Helical" evidence="1">
    <location>
        <begin position="58"/>
        <end position="78"/>
    </location>
</feature>
<sequence>MYINQSLPYVQFFVAFLSAIAFILAIFNIFPFTIAIFFISLLNFTFAIGAFYQQHYSSFVLALAMGFAFSIAGVVIIIK</sequence>
<evidence type="ECO:0000313" key="3">
    <source>
        <dbReference type="Proteomes" id="UP001367922"/>
    </source>
</evidence>
<keyword evidence="1" id="KW-0472">Membrane</keyword>